<keyword evidence="3" id="KW-1185">Reference proteome</keyword>
<evidence type="ECO:0000313" key="3">
    <source>
        <dbReference type="Proteomes" id="UP000887116"/>
    </source>
</evidence>
<dbReference type="OrthoDB" id="8061888at2759"/>
<dbReference type="EMBL" id="BMAO01024636">
    <property type="protein sequence ID" value="GFQ96654.1"/>
    <property type="molecule type" value="Genomic_DNA"/>
</dbReference>
<gene>
    <name evidence="1" type="ORF">TNCT_244441</name>
    <name evidence="2" type="ORF">TNCT_24651</name>
</gene>
<name>A0A8X6I1Q0_TRICU</name>
<accession>A0A8X6I1Q0</accession>
<dbReference type="AlphaFoldDB" id="A0A8X6I1Q0"/>
<organism evidence="1 3">
    <name type="scientific">Trichonephila clavata</name>
    <name type="common">Joro spider</name>
    <name type="synonym">Nephila clavata</name>
    <dbReference type="NCBI Taxonomy" id="2740835"/>
    <lineage>
        <taxon>Eukaryota</taxon>
        <taxon>Metazoa</taxon>
        <taxon>Ecdysozoa</taxon>
        <taxon>Arthropoda</taxon>
        <taxon>Chelicerata</taxon>
        <taxon>Arachnida</taxon>
        <taxon>Araneae</taxon>
        <taxon>Araneomorphae</taxon>
        <taxon>Entelegynae</taxon>
        <taxon>Araneoidea</taxon>
        <taxon>Nephilidae</taxon>
        <taxon>Trichonephila</taxon>
    </lineage>
</organism>
<dbReference type="Proteomes" id="UP000887116">
    <property type="component" value="Unassembled WGS sequence"/>
</dbReference>
<sequence>MALRGTSPRSASSNQATALIKLHKLAHLDITVAPHSNLNFSRIYFASGFSECVDRGNPGEYESTKSLEPDL</sequence>
<evidence type="ECO:0000313" key="2">
    <source>
        <dbReference type="EMBL" id="GFR32235.1"/>
    </source>
</evidence>
<reference evidence="1" key="1">
    <citation type="submission" date="2020-07" db="EMBL/GenBank/DDBJ databases">
        <title>Multicomponent nature underlies the extraordinary mechanical properties of spider dragline silk.</title>
        <authorList>
            <person name="Kono N."/>
            <person name="Nakamura H."/>
            <person name="Mori M."/>
            <person name="Yoshida Y."/>
            <person name="Ohtoshi R."/>
            <person name="Malay A.D."/>
            <person name="Moran D.A.P."/>
            <person name="Tomita M."/>
            <person name="Numata K."/>
            <person name="Arakawa K."/>
        </authorList>
    </citation>
    <scope>NUCLEOTIDE SEQUENCE</scope>
</reference>
<comment type="caution">
    <text evidence="1">The sequence shown here is derived from an EMBL/GenBank/DDBJ whole genome shotgun (WGS) entry which is preliminary data.</text>
</comment>
<evidence type="ECO:0000313" key="1">
    <source>
        <dbReference type="EMBL" id="GFQ96654.1"/>
    </source>
</evidence>
<protein>
    <submittedName>
        <fullName evidence="1">Uncharacterized protein</fullName>
    </submittedName>
</protein>
<dbReference type="EMBL" id="BMAO01019697">
    <property type="protein sequence ID" value="GFR32235.1"/>
    <property type="molecule type" value="Genomic_DNA"/>
</dbReference>
<proteinExistence type="predicted"/>